<dbReference type="Proteomes" id="UP000182744">
    <property type="component" value="Unassembled WGS sequence"/>
</dbReference>
<sequence>MCERPGDSTQNCRNNREVGQVRGAWLAIKARNGQVLIPVLFVASLALGHMSKATYNFMARGGLQVPLFNAATVVFGILVGLLVVAGTPQMEALARYRPAVVACVLVVIGEICGCLALGIGLWVAQGSFSPENILHLCRLALFYGALGIFSSVFWGRSLGWLLPVVSVPLCFFLGVDGNGIPYPWNPVSAPITDWPATVLVATLLVVSHGYLVYKPWTVRGGN</sequence>
<evidence type="ECO:0000313" key="3">
    <source>
        <dbReference type="EMBL" id="VDG75590.1"/>
    </source>
</evidence>
<keyword evidence="1" id="KW-1133">Transmembrane helix</keyword>
<evidence type="ECO:0000313" key="4">
    <source>
        <dbReference type="Proteomes" id="UP000182744"/>
    </source>
</evidence>
<feature type="transmembrane region" description="Helical" evidence="1">
    <location>
        <begin position="67"/>
        <end position="87"/>
    </location>
</feature>
<reference evidence="2" key="2">
    <citation type="submission" date="2016-10" db="EMBL/GenBank/DDBJ databases">
        <authorList>
            <person name="de Groot N.N."/>
        </authorList>
    </citation>
    <scope>NUCLEOTIDE SEQUENCE [LARGE SCALE GENOMIC DNA]</scope>
    <source>
        <strain evidence="2">DSM 20639</strain>
    </source>
</reference>
<reference evidence="3 5" key="3">
    <citation type="submission" date="2018-11" db="EMBL/GenBank/DDBJ databases">
        <authorList>
            <consortium name="Pathogen Informatics"/>
        </authorList>
    </citation>
    <scope>NUCLEOTIDE SEQUENCE [LARGE SCALE GENOMIC DNA]</scope>
    <source>
        <strain evidence="3 5">NCTC10327</strain>
    </source>
</reference>
<keyword evidence="4" id="KW-1185">Reference proteome</keyword>
<feature type="transmembrane region" description="Helical" evidence="1">
    <location>
        <begin position="160"/>
        <end position="182"/>
    </location>
</feature>
<dbReference type="AlphaFoldDB" id="A0A1G7CNG0"/>
<gene>
    <name evidence="3" type="ORF">NCTC10327_00285</name>
    <name evidence="2" type="ORF">SAMN05421878_10841</name>
</gene>
<feature type="transmembrane region" description="Helical" evidence="1">
    <location>
        <begin position="194"/>
        <end position="213"/>
    </location>
</feature>
<dbReference type="EMBL" id="UYIO01000001">
    <property type="protein sequence ID" value="VDG75590.1"/>
    <property type="molecule type" value="Genomic_DNA"/>
</dbReference>
<keyword evidence="1" id="KW-0812">Transmembrane</keyword>
<proteinExistence type="predicted"/>
<organism evidence="2 4">
    <name type="scientific">Actinobaculum suis</name>
    <dbReference type="NCBI Taxonomy" id="1657"/>
    <lineage>
        <taxon>Bacteria</taxon>
        <taxon>Bacillati</taxon>
        <taxon>Actinomycetota</taxon>
        <taxon>Actinomycetes</taxon>
        <taxon>Actinomycetales</taxon>
        <taxon>Actinomycetaceae</taxon>
        <taxon>Actinobaculum</taxon>
    </lineage>
</organism>
<evidence type="ECO:0000313" key="5">
    <source>
        <dbReference type="Proteomes" id="UP000269974"/>
    </source>
</evidence>
<protein>
    <submittedName>
        <fullName evidence="2">Uncharacterized protein</fullName>
    </submittedName>
</protein>
<feature type="transmembrane region" description="Helical" evidence="1">
    <location>
        <begin position="133"/>
        <end position="153"/>
    </location>
</feature>
<name>A0A1G7CNG0_9ACTO</name>
<evidence type="ECO:0000256" key="1">
    <source>
        <dbReference type="SAM" id="Phobius"/>
    </source>
</evidence>
<accession>A0A1G7CNG0</accession>
<reference evidence="4" key="1">
    <citation type="submission" date="2016-10" db="EMBL/GenBank/DDBJ databases">
        <authorList>
            <person name="Varghese N."/>
        </authorList>
    </citation>
    <scope>NUCLEOTIDE SEQUENCE [LARGE SCALE GENOMIC DNA]</scope>
    <source>
        <strain evidence="4">DSM 20639</strain>
    </source>
</reference>
<dbReference type="Proteomes" id="UP000269974">
    <property type="component" value="Unassembled WGS sequence"/>
</dbReference>
<feature type="transmembrane region" description="Helical" evidence="1">
    <location>
        <begin position="99"/>
        <end position="121"/>
    </location>
</feature>
<feature type="transmembrane region" description="Helical" evidence="1">
    <location>
        <begin position="35"/>
        <end position="55"/>
    </location>
</feature>
<keyword evidence="1" id="KW-0472">Membrane</keyword>
<dbReference type="EMBL" id="FNAU01000008">
    <property type="protein sequence ID" value="SDE40763.1"/>
    <property type="molecule type" value="Genomic_DNA"/>
</dbReference>
<evidence type="ECO:0000313" key="2">
    <source>
        <dbReference type="EMBL" id="SDE40763.1"/>
    </source>
</evidence>